<keyword evidence="2" id="KW-0645">Protease</keyword>
<accession>A0A5D4MGB0</accession>
<dbReference type="PANTHER" id="PTHR20842:SF0">
    <property type="entry name" value="ALPHA-ASPARTYL DIPEPTIDASE"/>
    <property type="match status" value="1"/>
</dbReference>
<keyword evidence="3" id="KW-0378">Hydrolase</keyword>
<dbReference type="SUPFAM" id="SSF52317">
    <property type="entry name" value="Class I glutamine amidotransferase-like"/>
    <property type="match status" value="1"/>
</dbReference>
<evidence type="ECO:0000256" key="2">
    <source>
        <dbReference type="ARBA" id="ARBA00022670"/>
    </source>
</evidence>
<dbReference type="CDD" id="cd03146">
    <property type="entry name" value="GAT1_Peptidase_E"/>
    <property type="match status" value="1"/>
</dbReference>
<comment type="similarity">
    <text evidence="1">Belongs to the peptidase S51 family.</text>
</comment>
<dbReference type="InterPro" id="IPR029062">
    <property type="entry name" value="Class_I_gatase-like"/>
</dbReference>
<dbReference type="GO" id="GO:0006508">
    <property type="term" value="P:proteolysis"/>
    <property type="evidence" value="ECO:0007669"/>
    <property type="project" value="UniProtKB-KW"/>
</dbReference>
<evidence type="ECO:0000256" key="1">
    <source>
        <dbReference type="ARBA" id="ARBA00006534"/>
    </source>
</evidence>
<sequence>MKQIIALGGGGFSMEPDNCLLDTYILEQAPMQNPNICFLPTASGDSEGYIDRYYKNFQKLDCEPSHLSLFKPHTRNIREFLLRQDIIYVGGGNTRNLMALWREWKLDIYLKEALAKGVILSGLSAGSICWFEEGVTDSYGEGLEPINGLGFIKGSHCPHYDGEVERRPSYIKLITQSRLKAGYAADDGAALHFIDGNLVKAVSSRPHASAYFVEESGGEADQRIINTIYLG</sequence>
<evidence type="ECO:0000256" key="3">
    <source>
        <dbReference type="ARBA" id="ARBA00022801"/>
    </source>
</evidence>
<dbReference type="RefSeq" id="WP_148953443.1">
    <property type="nucleotide sequence ID" value="NZ_VTEG01000003.1"/>
</dbReference>
<dbReference type="Pfam" id="PF03575">
    <property type="entry name" value="Peptidase_S51"/>
    <property type="match status" value="1"/>
</dbReference>
<name>A0A5D4MGB0_9BACI</name>
<dbReference type="InterPro" id="IPR005320">
    <property type="entry name" value="Peptidase_S51"/>
</dbReference>
<organism evidence="5 6">
    <name type="scientific">Rossellomorea vietnamensis</name>
    <dbReference type="NCBI Taxonomy" id="218284"/>
    <lineage>
        <taxon>Bacteria</taxon>
        <taxon>Bacillati</taxon>
        <taxon>Bacillota</taxon>
        <taxon>Bacilli</taxon>
        <taxon>Bacillales</taxon>
        <taxon>Bacillaceae</taxon>
        <taxon>Rossellomorea</taxon>
    </lineage>
</organism>
<evidence type="ECO:0000313" key="6">
    <source>
        <dbReference type="Proteomes" id="UP000325182"/>
    </source>
</evidence>
<dbReference type="AlphaFoldDB" id="A0A5D4MGB0"/>
<dbReference type="PANTHER" id="PTHR20842">
    <property type="entry name" value="PROTEASE S51 ALPHA-ASPARTYL DIPEPTIDASE"/>
    <property type="match status" value="1"/>
</dbReference>
<protein>
    <submittedName>
        <fullName evidence="5">Peptidase E</fullName>
    </submittedName>
</protein>
<dbReference type="Proteomes" id="UP000325182">
    <property type="component" value="Unassembled WGS sequence"/>
</dbReference>
<dbReference type="EMBL" id="VTEG01000003">
    <property type="protein sequence ID" value="TYS00384.1"/>
    <property type="molecule type" value="Genomic_DNA"/>
</dbReference>
<evidence type="ECO:0000256" key="4">
    <source>
        <dbReference type="ARBA" id="ARBA00022825"/>
    </source>
</evidence>
<reference evidence="5 6" key="1">
    <citation type="submission" date="2019-08" db="EMBL/GenBank/DDBJ databases">
        <title>Bacillus genomes from the desert of Cuatro Cienegas, Coahuila.</title>
        <authorList>
            <person name="Olmedo-Alvarez G."/>
        </authorList>
    </citation>
    <scope>NUCLEOTIDE SEQUENCE [LARGE SCALE GENOMIC DNA]</scope>
    <source>
        <strain evidence="5 6">CH128b_4D</strain>
    </source>
</reference>
<proteinExistence type="inferred from homology"/>
<keyword evidence="4" id="KW-0720">Serine protease</keyword>
<dbReference type="Gene3D" id="3.40.50.880">
    <property type="match status" value="1"/>
</dbReference>
<dbReference type="GO" id="GO:0008236">
    <property type="term" value="F:serine-type peptidase activity"/>
    <property type="evidence" value="ECO:0007669"/>
    <property type="project" value="UniProtKB-KW"/>
</dbReference>
<gene>
    <name evidence="5" type="ORF">FZC84_07545</name>
</gene>
<comment type="caution">
    <text evidence="5">The sequence shown here is derived from an EMBL/GenBank/DDBJ whole genome shotgun (WGS) entry which is preliminary data.</text>
</comment>
<evidence type="ECO:0000313" key="5">
    <source>
        <dbReference type="EMBL" id="TYS00384.1"/>
    </source>
</evidence>